<reference evidence="2 3" key="1">
    <citation type="submission" date="2018-06" db="EMBL/GenBank/DDBJ databases">
        <title>Genomic Encyclopedia of Archaeal and Bacterial Type Strains, Phase II (KMG-II): from individual species to whole genera.</title>
        <authorList>
            <person name="Goeker M."/>
        </authorList>
    </citation>
    <scope>NUCLEOTIDE SEQUENCE [LARGE SCALE GENOMIC DNA]</scope>
    <source>
        <strain evidence="2 3">DSM 6779</strain>
    </source>
</reference>
<proteinExistence type="predicted"/>
<evidence type="ECO:0000256" key="1">
    <source>
        <dbReference type="SAM" id="SignalP"/>
    </source>
</evidence>
<dbReference type="AlphaFoldDB" id="A0A2W7N2C7"/>
<name>A0A2W7N2C7_9BACT</name>
<accession>A0A2W7N2C7</accession>
<feature type="chain" id="PRO_5016159435" evidence="1">
    <location>
        <begin position="25"/>
        <end position="438"/>
    </location>
</feature>
<evidence type="ECO:0000313" key="2">
    <source>
        <dbReference type="EMBL" id="PZX14258.1"/>
    </source>
</evidence>
<keyword evidence="3" id="KW-1185">Reference proteome</keyword>
<protein>
    <submittedName>
        <fullName evidence="2">Uncharacterized protein</fullName>
    </submittedName>
</protein>
<dbReference type="EMBL" id="QKZK01000021">
    <property type="protein sequence ID" value="PZX14258.1"/>
    <property type="molecule type" value="Genomic_DNA"/>
</dbReference>
<feature type="signal peptide" evidence="1">
    <location>
        <begin position="1"/>
        <end position="24"/>
    </location>
</feature>
<comment type="caution">
    <text evidence="2">The sequence shown here is derived from an EMBL/GenBank/DDBJ whole genome shotgun (WGS) entry which is preliminary data.</text>
</comment>
<keyword evidence="1" id="KW-0732">Signal</keyword>
<evidence type="ECO:0000313" key="3">
    <source>
        <dbReference type="Proteomes" id="UP000249239"/>
    </source>
</evidence>
<dbReference type="Proteomes" id="UP000249239">
    <property type="component" value="Unassembled WGS sequence"/>
</dbReference>
<gene>
    <name evidence="2" type="ORF">LX69_02438</name>
</gene>
<sequence>MRMVLFIRTYICVLFWASMSVAVAAPADSTRVVTMGQHSFVLTHPNDLDRVSFQIDSVVQLIRRERQQVVNAYLREGFVPAGPLKIEYPRLIHYNAFEGWKAGLGLWTDSAVCRSLSVGGYGTYSFRRRAWLYGGGMRWEMHAPSASRLQVMMVHDYQATGSLSFLPEPDAPRRLELGHFLTETMDLSRGVEVQLSRRVAPRLSLALGYAFRDVEPLVSYVFATEAGVPAAYELHQGGVQGAWASPGTGRGWHSAVAGNVWLGSGQQDARFHYAKMELGLWQSLKWTVRHTSSVHARAAMLVGNVVPPALYYSQMGSYKPVGVYVPGSFATMRLNEFVADRMVAFFFEHALALWHSPNLDKVPVARLQFNYGLGQMSRQPAVSMADFPRGFAEGGLVIDNLLRLGLLQYGVAAHYRLGHEAFDAPKDNWAFKMVIRFR</sequence>
<organism evidence="2 3">
    <name type="scientific">Breznakibacter xylanolyticus</name>
    <dbReference type="NCBI Taxonomy" id="990"/>
    <lineage>
        <taxon>Bacteria</taxon>
        <taxon>Pseudomonadati</taxon>
        <taxon>Bacteroidota</taxon>
        <taxon>Bacteroidia</taxon>
        <taxon>Marinilabiliales</taxon>
        <taxon>Marinilabiliaceae</taxon>
        <taxon>Breznakibacter</taxon>
    </lineage>
</organism>